<name>A0A0P4WSH0_SCYOL</name>
<dbReference type="AlphaFoldDB" id="A0A0P4WSH0"/>
<feature type="transmembrane region" description="Helical" evidence="6">
    <location>
        <begin position="157"/>
        <end position="180"/>
    </location>
</feature>
<evidence type="ECO:0000256" key="3">
    <source>
        <dbReference type="ARBA" id="ARBA00022692"/>
    </source>
</evidence>
<feature type="domain" description="G-protein coupled receptors family 1 profile" evidence="7">
    <location>
        <begin position="36"/>
        <end position="184"/>
    </location>
</feature>
<comment type="subcellular location">
    <subcellularLocation>
        <location evidence="1">Membrane</location>
    </subcellularLocation>
</comment>
<sequence length="184" mass="20146">MNDTDSEEGSGENVPLAWIMAAQAWAWTVSCVGGVGNFVTICAISYQLYLGRVWRRRHGPVGRPVLTLEGDTILLLHLSICDFLYCVVNLPITAITYNYALGRAPDTPSKLFCTGAALFRYVNALAEWTTLGLLTVQRCVDLGRSRGARFFRPRPTLLFIAGIWVGSVVLQLAALTQVSYGAAF</sequence>
<dbReference type="Gene3D" id="1.20.1070.10">
    <property type="entry name" value="Rhodopsin 7-helix transmembrane proteins"/>
    <property type="match status" value="1"/>
</dbReference>
<dbReference type="GO" id="GO:0016020">
    <property type="term" value="C:membrane"/>
    <property type="evidence" value="ECO:0007669"/>
    <property type="project" value="UniProtKB-SubCell"/>
</dbReference>
<keyword evidence="4 6" id="KW-1133">Transmembrane helix</keyword>
<dbReference type="EMBL" id="GDRN01033894">
    <property type="protein sequence ID" value="JAI67470.1"/>
    <property type="molecule type" value="Transcribed_RNA"/>
</dbReference>
<evidence type="ECO:0000313" key="8">
    <source>
        <dbReference type="EMBL" id="JAI67470.1"/>
    </source>
</evidence>
<dbReference type="InterPro" id="IPR017452">
    <property type="entry name" value="GPCR_Rhodpsn_7TM"/>
</dbReference>
<evidence type="ECO:0000256" key="6">
    <source>
        <dbReference type="SAM" id="Phobius"/>
    </source>
</evidence>
<dbReference type="SUPFAM" id="SSF81321">
    <property type="entry name" value="Family A G protein-coupled receptor-like"/>
    <property type="match status" value="1"/>
</dbReference>
<accession>A0A0P4WSH0</accession>
<organism evidence="8">
    <name type="scientific">Scylla olivacea</name>
    <name type="common">Orange mud crab</name>
    <name type="synonym">Cancer olivacea</name>
    <dbReference type="NCBI Taxonomy" id="85551"/>
    <lineage>
        <taxon>Eukaryota</taxon>
        <taxon>Metazoa</taxon>
        <taxon>Ecdysozoa</taxon>
        <taxon>Arthropoda</taxon>
        <taxon>Crustacea</taxon>
        <taxon>Multicrustacea</taxon>
        <taxon>Malacostraca</taxon>
        <taxon>Eumalacostraca</taxon>
        <taxon>Eucarida</taxon>
        <taxon>Decapoda</taxon>
        <taxon>Pleocyemata</taxon>
        <taxon>Brachyura</taxon>
        <taxon>Eubrachyura</taxon>
        <taxon>Portunoidea</taxon>
        <taxon>Portunidae</taxon>
        <taxon>Portuninae</taxon>
        <taxon>Scylla</taxon>
    </lineage>
</organism>
<evidence type="ECO:0000256" key="4">
    <source>
        <dbReference type="ARBA" id="ARBA00022989"/>
    </source>
</evidence>
<proteinExistence type="inferred from homology"/>
<dbReference type="GO" id="GO:0004930">
    <property type="term" value="F:G protein-coupled receptor activity"/>
    <property type="evidence" value="ECO:0007669"/>
    <property type="project" value="InterPro"/>
</dbReference>
<evidence type="ECO:0000259" key="7">
    <source>
        <dbReference type="PROSITE" id="PS50262"/>
    </source>
</evidence>
<reference evidence="8" key="1">
    <citation type="submission" date="2015-09" db="EMBL/GenBank/DDBJ databases">
        <title>Scylla olivacea transcriptome.</title>
        <authorList>
            <person name="Ikhwanuddin M."/>
        </authorList>
    </citation>
    <scope>NUCLEOTIDE SEQUENCE</scope>
</reference>
<evidence type="ECO:0000256" key="1">
    <source>
        <dbReference type="ARBA" id="ARBA00004370"/>
    </source>
</evidence>
<dbReference type="PROSITE" id="PS50262">
    <property type="entry name" value="G_PROTEIN_RECEP_F1_2"/>
    <property type="match status" value="1"/>
</dbReference>
<dbReference type="Pfam" id="PF00001">
    <property type="entry name" value="7tm_1"/>
    <property type="match status" value="1"/>
</dbReference>
<evidence type="ECO:0000256" key="2">
    <source>
        <dbReference type="ARBA" id="ARBA00010663"/>
    </source>
</evidence>
<keyword evidence="5 6" id="KW-0472">Membrane</keyword>
<evidence type="ECO:0000256" key="5">
    <source>
        <dbReference type="ARBA" id="ARBA00023136"/>
    </source>
</evidence>
<comment type="similarity">
    <text evidence="2">Belongs to the G-protein coupled receptor 1 family.</text>
</comment>
<feature type="transmembrane region" description="Helical" evidence="6">
    <location>
        <begin position="24"/>
        <end position="51"/>
    </location>
</feature>
<protein>
    <recommendedName>
        <fullName evidence="7">G-protein coupled receptors family 1 profile domain-containing protein</fullName>
    </recommendedName>
</protein>
<dbReference type="InterPro" id="IPR000276">
    <property type="entry name" value="GPCR_Rhodpsn"/>
</dbReference>
<keyword evidence="3 6" id="KW-0812">Transmembrane</keyword>